<accession>A0ABZ2C541</accession>
<dbReference type="Proteomes" id="UP001330434">
    <property type="component" value="Chromosome"/>
</dbReference>
<name>A0ABZ2C541_9PROT</name>
<dbReference type="EMBL" id="CP133270">
    <property type="protein sequence ID" value="WVX67312.1"/>
    <property type="molecule type" value="Genomic_DNA"/>
</dbReference>
<keyword evidence="2" id="KW-1185">Reference proteome</keyword>
<dbReference type="RefSeq" id="WP_331256083.1">
    <property type="nucleotide sequence ID" value="NZ_CP133270.1"/>
</dbReference>
<gene>
    <name evidence="1" type="ORF">Bealeia1_01511</name>
</gene>
<proteinExistence type="predicted"/>
<protein>
    <submittedName>
        <fullName evidence="1">Uncharacterized protein</fullName>
    </submittedName>
</protein>
<sequence>MPIEVPPSTLLKSFQEYNYTDLIKKSDRKNILEGTLVRLGGATSLADYIVKKKLVNAQIRDSFLYPSKNETEKPS</sequence>
<reference evidence="1 2" key="1">
    <citation type="journal article" date="2024" name="Environ. Microbiol.">
        <title>Novel evolutionary insights on the interactions of the Holosporales (Alphaproteobacteria) with eukaryotic hosts from comparative genomics.</title>
        <authorList>
            <person name="Giovannini M."/>
            <person name="Petroni G."/>
            <person name="Castelli M."/>
        </authorList>
    </citation>
    <scope>NUCLEOTIDE SEQUENCE [LARGE SCALE GENOMIC DNA]</scope>
    <source>
        <strain evidence="1 2">US_Bl 15I1</strain>
    </source>
</reference>
<evidence type="ECO:0000313" key="2">
    <source>
        <dbReference type="Proteomes" id="UP001330434"/>
    </source>
</evidence>
<evidence type="ECO:0000313" key="1">
    <source>
        <dbReference type="EMBL" id="WVX67312.1"/>
    </source>
</evidence>
<organism evidence="1 2">
    <name type="scientific">Candidatus Bealeia paramacronuclearis</name>
    <dbReference type="NCBI Taxonomy" id="1921001"/>
    <lineage>
        <taxon>Bacteria</taxon>
        <taxon>Pseudomonadati</taxon>
        <taxon>Pseudomonadota</taxon>
        <taxon>Alphaproteobacteria</taxon>
        <taxon>Holosporales</taxon>
        <taxon>Holosporaceae</taxon>
        <taxon>Candidatus Bealeia</taxon>
    </lineage>
</organism>